<comment type="similarity">
    <text evidence="3">Belongs to the ATPase gamma chain family.</text>
</comment>
<keyword evidence="9" id="KW-0066">ATP synthesis</keyword>
<dbReference type="InterPro" id="IPR035968">
    <property type="entry name" value="ATP_synth_F1_ATPase_gsu"/>
</dbReference>
<evidence type="ECO:0000256" key="1">
    <source>
        <dbReference type="ARBA" id="ARBA00003456"/>
    </source>
</evidence>
<evidence type="ECO:0000256" key="4">
    <source>
        <dbReference type="ARBA" id="ARBA00022448"/>
    </source>
</evidence>
<dbReference type="PRINTS" id="PR00126">
    <property type="entry name" value="ATPASEGAMMA"/>
</dbReference>
<comment type="function">
    <text evidence="1">Produces ATP from ADP in the presence of a proton gradient across the membrane. The gamma chain is believed to be important in regulating ATPase activity and the flow of protons through the CF(0) complex.</text>
</comment>
<dbReference type="GeneID" id="66513777"/>
<dbReference type="Gene3D" id="1.10.287.80">
    <property type="entry name" value="ATP synthase, gamma subunit, helix hairpin domain"/>
    <property type="match status" value="1"/>
</dbReference>
<evidence type="ECO:0000256" key="8">
    <source>
        <dbReference type="ARBA" id="ARBA00023196"/>
    </source>
</evidence>
<dbReference type="Proteomes" id="UP000032614">
    <property type="component" value="Chromosome 3"/>
</dbReference>
<keyword evidence="7" id="KW-0472">Membrane</keyword>
<evidence type="ECO:0000313" key="13">
    <source>
        <dbReference type="Proteomes" id="UP001246473"/>
    </source>
</evidence>
<dbReference type="SUPFAM" id="SSF52943">
    <property type="entry name" value="ATP synthase (F1-ATPase), gamma subunit"/>
    <property type="match status" value="1"/>
</dbReference>
<protein>
    <submittedName>
        <fullName evidence="10">ATP synthase family protein</fullName>
    </submittedName>
    <submittedName>
        <fullName evidence="11">F0F1 ATP synthase subunit gamma</fullName>
    </submittedName>
</protein>
<dbReference type="KEGG" id="bfn:OI25_7473"/>
<evidence type="ECO:0000313" key="12">
    <source>
        <dbReference type="Proteomes" id="UP000032614"/>
    </source>
</evidence>
<dbReference type="Proteomes" id="UP001246473">
    <property type="component" value="Unassembled WGS sequence"/>
</dbReference>
<reference evidence="11" key="2">
    <citation type="submission" date="2022-08" db="EMBL/GenBank/DDBJ databases">
        <authorList>
            <person name="Kim S.-J."/>
        </authorList>
    </citation>
    <scope>NUCLEOTIDE SEQUENCE</scope>
    <source>
        <strain evidence="11">KJ</strain>
    </source>
</reference>
<comment type="subcellular location">
    <subcellularLocation>
        <location evidence="2">Membrane</location>
        <topology evidence="2">Peripheral membrane protein</topology>
    </subcellularLocation>
</comment>
<dbReference type="AlphaFoldDB" id="A0AAP5V0G3"/>
<dbReference type="Gene3D" id="3.40.1380.10">
    <property type="match status" value="1"/>
</dbReference>
<keyword evidence="4" id="KW-0813">Transport</keyword>
<evidence type="ECO:0000256" key="2">
    <source>
        <dbReference type="ARBA" id="ARBA00004170"/>
    </source>
</evidence>
<dbReference type="RefSeq" id="WP_046564972.1">
    <property type="nucleotide sequence ID" value="NZ_CP010025.1"/>
</dbReference>
<evidence type="ECO:0000313" key="11">
    <source>
        <dbReference type="EMBL" id="MDT8843284.1"/>
    </source>
</evidence>
<keyword evidence="8" id="KW-0139">CF(1)</keyword>
<evidence type="ECO:0000256" key="6">
    <source>
        <dbReference type="ARBA" id="ARBA00023065"/>
    </source>
</evidence>
<proteinExistence type="inferred from homology"/>
<dbReference type="InterPro" id="IPR000131">
    <property type="entry name" value="ATP_synth_F1_gsu"/>
</dbReference>
<name>A0AAP5V0G3_9BURK</name>
<keyword evidence="6" id="KW-0406">Ion transport</keyword>
<dbReference type="EMBL" id="CP010025">
    <property type="protein sequence ID" value="AJZ56696.1"/>
    <property type="molecule type" value="Genomic_DNA"/>
</dbReference>
<evidence type="ECO:0000256" key="7">
    <source>
        <dbReference type="ARBA" id="ARBA00023136"/>
    </source>
</evidence>
<reference evidence="10 12" key="1">
    <citation type="journal article" date="2015" name="Genome Announc.">
        <title>Complete genome sequences for 59 burkholderia isolates, both pathogenic and near neighbor.</title>
        <authorList>
            <person name="Johnson S.L."/>
            <person name="Bishop-Lilly K.A."/>
            <person name="Ladner J.T."/>
            <person name="Daligault H.E."/>
            <person name="Davenport K.W."/>
            <person name="Jaissle J."/>
            <person name="Frey K.G."/>
            <person name="Koroleva G.I."/>
            <person name="Bruce D.C."/>
            <person name="Coyne S.R."/>
            <person name="Broomall S.M."/>
            <person name="Li P.E."/>
            <person name="Teshima H."/>
            <person name="Gibbons H.S."/>
            <person name="Palacios G.F."/>
            <person name="Rosenzweig C.N."/>
            <person name="Redden C.L."/>
            <person name="Xu Y."/>
            <person name="Minogue T.D."/>
            <person name="Chain P.S."/>
        </authorList>
    </citation>
    <scope>NUCLEOTIDE SEQUENCE [LARGE SCALE GENOMIC DNA]</scope>
    <source>
        <strain evidence="10 12">ATCC BAA-463</strain>
    </source>
</reference>
<evidence type="ECO:0000256" key="5">
    <source>
        <dbReference type="ARBA" id="ARBA00022781"/>
    </source>
</evidence>
<dbReference type="EMBL" id="JANSLM010000023">
    <property type="protein sequence ID" value="MDT8843284.1"/>
    <property type="molecule type" value="Genomic_DNA"/>
</dbReference>
<evidence type="ECO:0000313" key="10">
    <source>
        <dbReference type="EMBL" id="AJZ56696.1"/>
    </source>
</evidence>
<gene>
    <name evidence="10" type="ORF">OI25_7473</name>
    <name evidence="11" type="ORF">ParKJ_38285</name>
</gene>
<evidence type="ECO:0000256" key="3">
    <source>
        <dbReference type="ARBA" id="ARBA00007681"/>
    </source>
</evidence>
<sequence>MSYRLSDVQARISTVHQLESVVSAMRGIAAARSREARSRLDGIRACAAMIGMAIGDALLLDERNVQPAPADAGANTHVIVVLCAEQGFVGTFNEHVVEAAARLQQTGATDYFVIGDRGLVVAAEHGLTAGWSAPMVAHADEVGVLADRITEALYERLESGLATRVTVLHAVPQLATAIEIVQQSLLPFDFTRFALPVRHLAPLVTLPPHRLLARLAEEYVYTQLCEAIMLSFAAENEARMRAMIAARTNVHDTLNRLIGDSRRLRQEEITAEIVELASGSLTASGKRRQRRSPP</sequence>
<evidence type="ECO:0000256" key="9">
    <source>
        <dbReference type="ARBA" id="ARBA00023310"/>
    </source>
</evidence>
<dbReference type="GO" id="GO:0045259">
    <property type="term" value="C:proton-transporting ATP synthase complex"/>
    <property type="evidence" value="ECO:0007669"/>
    <property type="project" value="UniProtKB-KW"/>
</dbReference>
<dbReference type="Pfam" id="PF00231">
    <property type="entry name" value="ATP-synt"/>
    <property type="match status" value="1"/>
</dbReference>
<dbReference type="GO" id="GO:0046933">
    <property type="term" value="F:proton-transporting ATP synthase activity, rotational mechanism"/>
    <property type="evidence" value="ECO:0007669"/>
    <property type="project" value="InterPro"/>
</dbReference>
<keyword evidence="5" id="KW-0375">Hydrogen ion transport</keyword>
<organism evidence="11 13">
    <name type="scientific">Paraburkholderia fungorum</name>
    <dbReference type="NCBI Taxonomy" id="134537"/>
    <lineage>
        <taxon>Bacteria</taxon>
        <taxon>Pseudomonadati</taxon>
        <taxon>Pseudomonadota</taxon>
        <taxon>Betaproteobacteria</taxon>
        <taxon>Burkholderiales</taxon>
        <taxon>Burkholderiaceae</taxon>
        <taxon>Paraburkholderia</taxon>
    </lineage>
</organism>
<accession>A0AAP5V0G3</accession>